<dbReference type="GO" id="GO:0016799">
    <property type="term" value="F:hydrolase activity, hydrolyzing N-glycosyl compounds"/>
    <property type="evidence" value="ECO:0007669"/>
    <property type="project" value="InterPro"/>
</dbReference>
<evidence type="ECO:0000256" key="3">
    <source>
        <dbReference type="ARBA" id="ARBA00023204"/>
    </source>
</evidence>
<evidence type="ECO:0000256" key="1">
    <source>
        <dbReference type="ARBA" id="ARBA00022763"/>
    </source>
</evidence>
<evidence type="ECO:0000256" key="5">
    <source>
        <dbReference type="ARBA" id="ARBA00023268"/>
    </source>
</evidence>
<dbReference type="Gene3D" id="1.10.1670.10">
    <property type="entry name" value="Helix-hairpin-Helix base-excision DNA repair enzymes (C-terminal)"/>
    <property type="match status" value="1"/>
</dbReference>
<dbReference type="Pfam" id="PF22175">
    <property type="entry name" value="Ogg-HhH"/>
    <property type="match status" value="1"/>
</dbReference>
<protein>
    <recommendedName>
        <fullName evidence="7">HhH-GPD domain-containing protein</fullName>
    </recommendedName>
</protein>
<dbReference type="GO" id="GO:0003906">
    <property type="term" value="F:DNA-(apurinic or apyrimidinic site) endonuclease activity"/>
    <property type="evidence" value="ECO:0007669"/>
    <property type="project" value="InterPro"/>
</dbReference>
<dbReference type="Gene3D" id="1.10.340.30">
    <property type="entry name" value="Hypothetical protein, domain 2"/>
    <property type="match status" value="1"/>
</dbReference>
<gene>
    <name evidence="8" type="ORF">GR206_08390</name>
</gene>
<dbReference type="InterPro" id="IPR012092">
    <property type="entry name" value="DNA_glyclase/AP_lyase_Ogg"/>
</dbReference>
<reference evidence="8 9" key="1">
    <citation type="submission" date="2019-12" db="EMBL/GenBank/DDBJ databases">
        <title>Rhizobium genotypes associated with high levels of biological nitrogen fixation by grain legumes in a temperate-maritime cropping system.</title>
        <authorList>
            <person name="Maluk M."/>
            <person name="Francesc Ferrando Molina F."/>
            <person name="Lopez Del Egido L."/>
            <person name="Lafos M."/>
            <person name="Langarica-Fuentes A."/>
            <person name="Gebre Yohannes G."/>
            <person name="Young M.W."/>
            <person name="Martin P."/>
            <person name="Gantlett R."/>
            <person name="Kenicer G."/>
            <person name="Hawes C."/>
            <person name="Begg G.S."/>
            <person name="Quilliam R.S."/>
            <person name="Squire G.R."/>
            <person name="Poole P.S."/>
            <person name="Young P.W."/>
            <person name="Iannetta P.M."/>
            <person name="James E.K."/>
        </authorList>
    </citation>
    <scope>NUCLEOTIDE SEQUENCE [LARGE SCALE GENOMIC DNA]</scope>
    <source>
        <strain evidence="8 9">JHI2449</strain>
    </source>
</reference>
<accession>A0A6N9ZCX5</accession>
<evidence type="ECO:0000313" key="8">
    <source>
        <dbReference type="EMBL" id="NEH91061.1"/>
    </source>
</evidence>
<dbReference type="InterPro" id="IPR011257">
    <property type="entry name" value="DNA_glycosylase"/>
</dbReference>
<feature type="domain" description="HhH-GPD" evidence="7">
    <location>
        <begin position="96"/>
        <end position="226"/>
    </location>
</feature>
<keyword evidence="5" id="KW-0511">Multifunctional enzyme</keyword>
<dbReference type="EMBL" id="WUEP01000005">
    <property type="protein sequence ID" value="NEH91061.1"/>
    <property type="molecule type" value="Genomic_DNA"/>
</dbReference>
<dbReference type="GO" id="GO:0006284">
    <property type="term" value="P:base-excision repair"/>
    <property type="evidence" value="ECO:0007669"/>
    <property type="project" value="InterPro"/>
</dbReference>
<keyword evidence="6" id="KW-0326">Glycosidase</keyword>
<name>A0A6N9ZCX5_9HYPH</name>
<evidence type="ECO:0000256" key="6">
    <source>
        <dbReference type="ARBA" id="ARBA00023295"/>
    </source>
</evidence>
<evidence type="ECO:0000313" key="9">
    <source>
        <dbReference type="Proteomes" id="UP000468864"/>
    </source>
</evidence>
<keyword evidence="3" id="KW-0234">DNA repair</keyword>
<dbReference type="RefSeq" id="WP_163876318.1">
    <property type="nucleotide sequence ID" value="NZ_JAAXST010000004.1"/>
</dbReference>
<evidence type="ECO:0000256" key="2">
    <source>
        <dbReference type="ARBA" id="ARBA00022801"/>
    </source>
</evidence>
<evidence type="ECO:0000259" key="7">
    <source>
        <dbReference type="SMART" id="SM00478"/>
    </source>
</evidence>
<dbReference type="SUPFAM" id="SSF48150">
    <property type="entry name" value="DNA-glycosylase"/>
    <property type="match status" value="1"/>
</dbReference>
<dbReference type="GO" id="GO:0016829">
    <property type="term" value="F:lyase activity"/>
    <property type="evidence" value="ECO:0007669"/>
    <property type="project" value="UniProtKB-KW"/>
</dbReference>
<sequence length="255" mass="28851">MQRLWMNIEGRIQELCIPADTDEVMPGVRWGASDEVFTPSFWKYQSEARSHHDRNGQHRLGDTLLEEIAVCLLGGYGIPAEMGMLAFERLRERGLLSGRATEEQVLASLVEPFTVASGERRYRFAAQKASYLSRSLGVAKNLDVNLQPRDLRDSLLTLPGIGPKTASWIVRNHLDADDVAIIDVHLHRACVMMNVFEPKSDPAREYFKLEDLFLRFAQAIRVRASLLDAIIWDFMRRIGPTARPAKQSAQLSLAF</sequence>
<dbReference type="InterPro" id="IPR023170">
    <property type="entry name" value="HhH_base_excis_C"/>
</dbReference>
<organism evidence="8 9">
    <name type="scientific">Rhizobium laguerreae</name>
    <dbReference type="NCBI Taxonomy" id="1076926"/>
    <lineage>
        <taxon>Bacteria</taxon>
        <taxon>Pseudomonadati</taxon>
        <taxon>Pseudomonadota</taxon>
        <taxon>Alphaproteobacteria</taxon>
        <taxon>Hyphomicrobiales</taxon>
        <taxon>Rhizobiaceae</taxon>
        <taxon>Rhizobium/Agrobacterium group</taxon>
        <taxon>Rhizobium</taxon>
    </lineage>
</organism>
<dbReference type="SMART" id="SM00478">
    <property type="entry name" value="ENDO3c"/>
    <property type="match status" value="1"/>
</dbReference>
<evidence type="ECO:0000256" key="4">
    <source>
        <dbReference type="ARBA" id="ARBA00023239"/>
    </source>
</evidence>
<dbReference type="AlphaFoldDB" id="A0A6N9ZCX5"/>
<dbReference type="Proteomes" id="UP000468864">
    <property type="component" value="Unassembled WGS sequence"/>
</dbReference>
<proteinExistence type="predicted"/>
<keyword evidence="2" id="KW-0378">Hydrolase</keyword>
<keyword evidence="1" id="KW-0227">DNA damage</keyword>
<dbReference type="InterPro" id="IPR003265">
    <property type="entry name" value="HhH-GPD_domain"/>
</dbReference>
<comment type="caution">
    <text evidence="8">The sequence shown here is derived from an EMBL/GenBank/DDBJ whole genome shotgun (WGS) entry which is preliminary data.</text>
</comment>
<keyword evidence="4" id="KW-0456">Lyase</keyword>